<name>A0A0N4YX39_NIPBR</name>
<comment type="similarity">
    <text evidence="1">Belongs to the UDP-glycosyltransferase family.</text>
</comment>
<dbReference type="PANTHER" id="PTHR48043">
    <property type="entry name" value="EG:EG0003.4 PROTEIN-RELATED"/>
    <property type="match status" value="1"/>
</dbReference>
<accession>A0A0N4YX39</accession>
<dbReference type="STRING" id="27835.A0A0N4YX39"/>
<evidence type="ECO:0000256" key="1">
    <source>
        <dbReference type="ARBA" id="ARBA00009995"/>
    </source>
</evidence>
<dbReference type="EC" id="2.4.1.17" evidence="2"/>
<evidence type="ECO:0000313" key="9">
    <source>
        <dbReference type="WBParaSite" id="NBR_0002181101-mRNA-1"/>
    </source>
</evidence>
<dbReference type="Pfam" id="PF00201">
    <property type="entry name" value="UDPGT"/>
    <property type="match status" value="1"/>
</dbReference>
<keyword evidence="4" id="KW-0808">Transferase</keyword>
<keyword evidence="8" id="KW-1185">Reference proteome</keyword>
<dbReference type="GO" id="GO:0015020">
    <property type="term" value="F:glucuronosyltransferase activity"/>
    <property type="evidence" value="ECO:0007669"/>
    <property type="project" value="UniProtKB-EC"/>
</dbReference>
<dbReference type="SUPFAM" id="SSF53756">
    <property type="entry name" value="UDP-Glycosyltransferase/glycogen phosphorylase"/>
    <property type="match status" value="1"/>
</dbReference>
<evidence type="ECO:0000256" key="6">
    <source>
        <dbReference type="ARBA" id="ARBA00047475"/>
    </source>
</evidence>
<evidence type="ECO:0000313" key="7">
    <source>
        <dbReference type="EMBL" id="VDL86133.1"/>
    </source>
</evidence>
<dbReference type="Proteomes" id="UP000271162">
    <property type="component" value="Unassembled WGS sequence"/>
</dbReference>
<comment type="catalytic activity">
    <reaction evidence="6">
        <text>glucuronate acceptor + UDP-alpha-D-glucuronate = acceptor beta-D-glucuronoside + UDP + H(+)</text>
        <dbReference type="Rhea" id="RHEA:21032"/>
        <dbReference type="ChEBI" id="CHEBI:15378"/>
        <dbReference type="ChEBI" id="CHEBI:58052"/>
        <dbReference type="ChEBI" id="CHEBI:58223"/>
        <dbReference type="ChEBI" id="CHEBI:132367"/>
        <dbReference type="ChEBI" id="CHEBI:132368"/>
        <dbReference type="EC" id="2.4.1.17"/>
    </reaction>
</comment>
<reference evidence="7 8" key="2">
    <citation type="submission" date="2018-11" db="EMBL/GenBank/DDBJ databases">
        <authorList>
            <consortium name="Pathogen Informatics"/>
        </authorList>
    </citation>
    <scope>NUCLEOTIDE SEQUENCE [LARGE SCALE GENOMIC DNA]</scope>
</reference>
<dbReference type="WBParaSite" id="NBR_0002181101-mRNA-1">
    <property type="protein sequence ID" value="NBR_0002181101-mRNA-1"/>
    <property type="gene ID" value="NBR_0002181101"/>
</dbReference>
<evidence type="ECO:0000256" key="3">
    <source>
        <dbReference type="ARBA" id="ARBA00022676"/>
    </source>
</evidence>
<evidence type="ECO:0000313" key="8">
    <source>
        <dbReference type="Proteomes" id="UP000271162"/>
    </source>
</evidence>
<dbReference type="PANTHER" id="PTHR48043:SF145">
    <property type="entry name" value="FI06409P-RELATED"/>
    <property type="match status" value="1"/>
</dbReference>
<dbReference type="Gene3D" id="3.40.50.2000">
    <property type="entry name" value="Glycogen Phosphorylase B"/>
    <property type="match status" value="1"/>
</dbReference>
<evidence type="ECO:0000256" key="4">
    <source>
        <dbReference type="ARBA" id="ARBA00022679"/>
    </source>
</evidence>
<gene>
    <name evidence="7" type="ORF">NBR_LOCUS21812</name>
</gene>
<proteinExistence type="inferred from homology"/>
<dbReference type="EMBL" id="UYSL01026894">
    <property type="protein sequence ID" value="VDL86133.1"/>
    <property type="molecule type" value="Genomic_DNA"/>
</dbReference>
<dbReference type="InterPro" id="IPR002213">
    <property type="entry name" value="UDP_glucos_trans"/>
</dbReference>
<organism evidence="9">
    <name type="scientific">Nippostrongylus brasiliensis</name>
    <name type="common">Rat hookworm</name>
    <dbReference type="NCBI Taxonomy" id="27835"/>
    <lineage>
        <taxon>Eukaryota</taxon>
        <taxon>Metazoa</taxon>
        <taxon>Ecdysozoa</taxon>
        <taxon>Nematoda</taxon>
        <taxon>Chromadorea</taxon>
        <taxon>Rhabditida</taxon>
        <taxon>Rhabditina</taxon>
        <taxon>Rhabditomorpha</taxon>
        <taxon>Strongyloidea</taxon>
        <taxon>Heligmosomidae</taxon>
        <taxon>Nippostrongylus</taxon>
    </lineage>
</organism>
<sequence length="138" mass="15766">MSSVAIFENMDKILNERSRNVYFSMGSFALSKDMPKWLKQGDRRLSLFITHAGMNSALEATFYGKPLVAVPLFSDQILNAKSLEKNHILEKLKRQLGISTDKLNMPALRCYDFTSVLYCYAICWTCIQQSRSRAKGKD</sequence>
<dbReference type="AlphaFoldDB" id="A0A0N4YX39"/>
<keyword evidence="5" id="KW-0732">Signal</keyword>
<dbReference type="InterPro" id="IPR050271">
    <property type="entry name" value="UDP-glycosyltransferase"/>
</dbReference>
<protein>
    <recommendedName>
        <fullName evidence="2">glucuronosyltransferase</fullName>
        <ecNumber evidence="2">2.4.1.17</ecNumber>
    </recommendedName>
</protein>
<evidence type="ECO:0000256" key="2">
    <source>
        <dbReference type="ARBA" id="ARBA00012544"/>
    </source>
</evidence>
<reference evidence="9" key="1">
    <citation type="submission" date="2017-02" db="UniProtKB">
        <authorList>
            <consortium name="WormBaseParasite"/>
        </authorList>
    </citation>
    <scope>IDENTIFICATION</scope>
</reference>
<keyword evidence="3" id="KW-0328">Glycosyltransferase</keyword>
<evidence type="ECO:0000256" key="5">
    <source>
        <dbReference type="ARBA" id="ARBA00022729"/>
    </source>
</evidence>